<dbReference type="Pfam" id="PF00392">
    <property type="entry name" value="GntR"/>
    <property type="match status" value="1"/>
</dbReference>
<evidence type="ECO:0000256" key="2">
    <source>
        <dbReference type="ARBA" id="ARBA00023125"/>
    </source>
</evidence>
<dbReference type="Gene3D" id="1.10.10.10">
    <property type="entry name" value="Winged helix-like DNA-binding domain superfamily/Winged helix DNA-binding domain"/>
    <property type="match status" value="1"/>
</dbReference>
<dbReference type="InterPro" id="IPR011711">
    <property type="entry name" value="GntR_C"/>
</dbReference>
<accession>A0A1M6SPX3</accession>
<keyword evidence="3" id="KW-0804">Transcription</keyword>
<keyword evidence="2" id="KW-0238">DNA-binding</keyword>
<evidence type="ECO:0000259" key="4">
    <source>
        <dbReference type="PROSITE" id="PS50949"/>
    </source>
</evidence>
<dbReference type="PANTHER" id="PTHR43537:SF24">
    <property type="entry name" value="GLUCONATE OPERON TRANSCRIPTIONAL REPRESSOR"/>
    <property type="match status" value="1"/>
</dbReference>
<dbReference type="GO" id="GO:0003677">
    <property type="term" value="F:DNA binding"/>
    <property type="evidence" value="ECO:0007669"/>
    <property type="project" value="UniProtKB-KW"/>
</dbReference>
<dbReference type="STRING" id="1848.SAMN05443637_106277"/>
<proteinExistence type="predicted"/>
<reference evidence="5 6" key="1">
    <citation type="submission" date="2016-11" db="EMBL/GenBank/DDBJ databases">
        <authorList>
            <person name="Jaros S."/>
            <person name="Januszkiewicz K."/>
            <person name="Wedrychowicz H."/>
        </authorList>
    </citation>
    <scope>NUCLEOTIDE SEQUENCE [LARGE SCALE GENOMIC DNA]</scope>
    <source>
        <strain evidence="5 6">DSM 43832</strain>
    </source>
</reference>
<keyword evidence="6" id="KW-1185">Reference proteome</keyword>
<keyword evidence="1" id="KW-0805">Transcription regulation</keyword>
<name>A0A1M6SPX3_PSETH</name>
<evidence type="ECO:0000256" key="3">
    <source>
        <dbReference type="ARBA" id="ARBA00023163"/>
    </source>
</evidence>
<feature type="domain" description="HTH gntR-type" evidence="4">
    <location>
        <begin position="26"/>
        <end position="93"/>
    </location>
</feature>
<evidence type="ECO:0000313" key="6">
    <source>
        <dbReference type="Proteomes" id="UP000184363"/>
    </source>
</evidence>
<dbReference type="InterPro" id="IPR036390">
    <property type="entry name" value="WH_DNA-bd_sf"/>
</dbReference>
<dbReference type="AlphaFoldDB" id="A0A1M6SPX3"/>
<dbReference type="Proteomes" id="UP000184363">
    <property type="component" value="Unassembled WGS sequence"/>
</dbReference>
<gene>
    <name evidence="5" type="ORF">SAMN05443637_106277</name>
</gene>
<dbReference type="GO" id="GO:0003700">
    <property type="term" value="F:DNA-binding transcription factor activity"/>
    <property type="evidence" value="ECO:0007669"/>
    <property type="project" value="InterPro"/>
</dbReference>
<protein>
    <submittedName>
        <fullName evidence="5">Transcriptional regulator, GntR family</fullName>
    </submittedName>
</protein>
<dbReference type="PROSITE" id="PS50949">
    <property type="entry name" value="HTH_GNTR"/>
    <property type="match status" value="1"/>
</dbReference>
<dbReference type="Gene3D" id="1.20.120.530">
    <property type="entry name" value="GntR ligand-binding domain-like"/>
    <property type="match status" value="1"/>
</dbReference>
<dbReference type="CDD" id="cd07377">
    <property type="entry name" value="WHTH_GntR"/>
    <property type="match status" value="1"/>
</dbReference>
<dbReference type="EMBL" id="FRAP01000006">
    <property type="protein sequence ID" value="SHK46791.1"/>
    <property type="molecule type" value="Genomic_DNA"/>
</dbReference>
<evidence type="ECO:0000313" key="5">
    <source>
        <dbReference type="EMBL" id="SHK46791.1"/>
    </source>
</evidence>
<dbReference type="Pfam" id="PF07729">
    <property type="entry name" value="FCD"/>
    <property type="match status" value="1"/>
</dbReference>
<dbReference type="SUPFAM" id="SSF46785">
    <property type="entry name" value="Winged helix' DNA-binding domain"/>
    <property type="match status" value="1"/>
</dbReference>
<dbReference type="SMART" id="SM00895">
    <property type="entry name" value="FCD"/>
    <property type="match status" value="1"/>
</dbReference>
<dbReference type="InterPro" id="IPR000524">
    <property type="entry name" value="Tscrpt_reg_HTH_GntR"/>
</dbReference>
<dbReference type="SMART" id="SM00345">
    <property type="entry name" value="HTH_GNTR"/>
    <property type="match status" value="1"/>
</dbReference>
<sequence>MSVVLNCIQICDDGAMVAHVADDGDLAKSDEIVLALQRRILLGEQPVGSWLRHAALAEEFGTSRTPVREALRVLHAQGIVTIVKNRGARVNGHSSRDIRELGELRAELEGFAAFLAAQRISDEQIERMHAAWRNFDPTPGAPDRGRRWAEANDAFHSVIVEASGNRQLAQSLRDIHSRLPANISYAAYDGNTRLLQRNLAEHEAIADAITDGKDTQARELMAQHVRSSLDATIRWAEEHDLFRMPDDQ</sequence>
<dbReference type="SUPFAM" id="SSF48008">
    <property type="entry name" value="GntR ligand-binding domain-like"/>
    <property type="match status" value="1"/>
</dbReference>
<dbReference type="InterPro" id="IPR036388">
    <property type="entry name" value="WH-like_DNA-bd_sf"/>
</dbReference>
<dbReference type="InterPro" id="IPR008920">
    <property type="entry name" value="TF_FadR/GntR_C"/>
</dbReference>
<evidence type="ECO:0000256" key="1">
    <source>
        <dbReference type="ARBA" id="ARBA00023015"/>
    </source>
</evidence>
<dbReference type="PANTHER" id="PTHR43537">
    <property type="entry name" value="TRANSCRIPTIONAL REGULATOR, GNTR FAMILY"/>
    <property type="match status" value="1"/>
</dbReference>
<organism evidence="5 6">
    <name type="scientific">Pseudonocardia thermophila</name>
    <dbReference type="NCBI Taxonomy" id="1848"/>
    <lineage>
        <taxon>Bacteria</taxon>
        <taxon>Bacillati</taxon>
        <taxon>Actinomycetota</taxon>
        <taxon>Actinomycetes</taxon>
        <taxon>Pseudonocardiales</taxon>
        <taxon>Pseudonocardiaceae</taxon>
        <taxon>Pseudonocardia</taxon>
    </lineage>
</organism>